<dbReference type="GO" id="GO:0055085">
    <property type="term" value="P:transmembrane transport"/>
    <property type="evidence" value="ECO:0007669"/>
    <property type="project" value="InterPro"/>
</dbReference>
<evidence type="ECO:0000256" key="1">
    <source>
        <dbReference type="ARBA" id="ARBA00004651"/>
    </source>
</evidence>
<dbReference type="EMBL" id="CP001751">
    <property type="protein sequence ID" value="ADE39002.1"/>
    <property type="molecule type" value="Genomic_DNA"/>
</dbReference>
<dbReference type="STRING" id="488538.SAR116_0759"/>
<name>D5BRV5_PUNMI</name>
<evidence type="ECO:0000256" key="8">
    <source>
        <dbReference type="RuleBase" id="RU363032"/>
    </source>
</evidence>
<evidence type="ECO:0000256" key="4">
    <source>
        <dbReference type="ARBA" id="ARBA00022475"/>
    </source>
</evidence>
<accession>D5BRV5</accession>
<feature type="transmembrane region" description="Helical" evidence="8">
    <location>
        <begin position="284"/>
        <end position="310"/>
    </location>
</feature>
<keyword evidence="5 8" id="KW-0812">Transmembrane</keyword>
<keyword evidence="7 8" id="KW-0472">Membrane</keyword>
<feature type="domain" description="ABC transmembrane type-1" evidence="9">
    <location>
        <begin position="201"/>
        <end position="409"/>
    </location>
</feature>
<gene>
    <name evidence="10" type="ordered locus">SAR116_0759</name>
</gene>
<feature type="transmembrane region" description="Helical" evidence="8">
    <location>
        <begin position="200"/>
        <end position="224"/>
    </location>
</feature>
<dbReference type="InterPro" id="IPR000515">
    <property type="entry name" value="MetI-like"/>
</dbReference>
<evidence type="ECO:0000256" key="6">
    <source>
        <dbReference type="ARBA" id="ARBA00022989"/>
    </source>
</evidence>
<dbReference type="AlphaFoldDB" id="D5BRV5"/>
<evidence type="ECO:0000256" key="5">
    <source>
        <dbReference type="ARBA" id="ARBA00022692"/>
    </source>
</evidence>
<feature type="transmembrane region" description="Helical" evidence="8">
    <location>
        <begin position="345"/>
        <end position="366"/>
    </location>
</feature>
<proteinExistence type="inferred from homology"/>
<evidence type="ECO:0000313" key="10">
    <source>
        <dbReference type="EMBL" id="ADE39002.1"/>
    </source>
</evidence>
<protein>
    <submittedName>
        <fullName evidence="10">Polyamine ABC transporter, permease protein</fullName>
    </submittedName>
</protein>
<dbReference type="Pfam" id="PF00528">
    <property type="entry name" value="BPD_transp_1"/>
    <property type="match status" value="1"/>
</dbReference>
<dbReference type="eggNOG" id="COG1176">
    <property type="taxonomic scope" value="Bacteria"/>
</dbReference>
<keyword evidence="4" id="KW-1003">Cell membrane</keyword>
<dbReference type="CDD" id="cd06261">
    <property type="entry name" value="TM_PBP2"/>
    <property type="match status" value="1"/>
</dbReference>
<keyword evidence="3 8" id="KW-0813">Transport</keyword>
<evidence type="ECO:0000259" key="9">
    <source>
        <dbReference type="PROSITE" id="PS50928"/>
    </source>
</evidence>
<evidence type="ECO:0000313" key="11">
    <source>
        <dbReference type="Proteomes" id="UP000007460"/>
    </source>
</evidence>
<feature type="transmembrane region" description="Helical" evidence="8">
    <location>
        <begin position="39"/>
        <end position="63"/>
    </location>
</feature>
<dbReference type="PROSITE" id="PS50928">
    <property type="entry name" value="ABC_TM1"/>
    <property type="match status" value="1"/>
</dbReference>
<dbReference type="Proteomes" id="UP000007460">
    <property type="component" value="Chromosome"/>
</dbReference>
<dbReference type="Gene3D" id="1.10.3720.10">
    <property type="entry name" value="MetI-like"/>
    <property type="match status" value="1"/>
</dbReference>
<dbReference type="RefSeq" id="WP_013045631.1">
    <property type="nucleotide sequence ID" value="NC_014010.1"/>
</dbReference>
<evidence type="ECO:0000256" key="7">
    <source>
        <dbReference type="ARBA" id="ARBA00023136"/>
    </source>
</evidence>
<dbReference type="SUPFAM" id="SSF161098">
    <property type="entry name" value="MetI-like"/>
    <property type="match status" value="1"/>
</dbReference>
<feature type="transmembrane region" description="Helical" evidence="8">
    <location>
        <begin position="236"/>
        <end position="259"/>
    </location>
</feature>
<keyword evidence="11" id="KW-1185">Reference proteome</keyword>
<comment type="similarity">
    <text evidence="2">Belongs to the binding-protein-dependent transport system permease family. CysTW subfamily.</text>
</comment>
<evidence type="ECO:0000256" key="3">
    <source>
        <dbReference type="ARBA" id="ARBA00022448"/>
    </source>
</evidence>
<dbReference type="InterPro" id="IPR035906">
    <property type="entry name" value="MetI-like_sf"/>
</dbReference>
<sequence>MNTISENMNKAPIVAADGTPLKKKLAQAMFRSRLRAAGLVLPLFGFVLASFVIPIFALMWQGVYNDTFERLMPATTIQLAAWDGVSEPTEDMYAALVADLIVARKEKTAGKVGSRVNQQLSGARSLFTGTARKAHKLEAPFKESVIKTKKKWGQIEYWQAMKLTSDSLTPGFYASSVDKTLTVTGDFVAVDENRQIYVKLFIRTFMISGSVMLMCLILGYPVAYLLATLPLKTSNLLMIMVLLPFWTSLLVRTTAWIAILQSQGVINDLLVWIGIAADDGRFSLIYNMTGTIVAMTHILLPFMILPLYSVMKTIPPSYMRAARSLGATPTLAFIKVYMPQTIPGVGAGGLLVFILAIGYYITPALVGGQDGQLISNMIAYHMQKSLNWSLAAALGGILLGCVLLLYWAYDRIIGIDNMKLG</sequence>
<dbReference type="GO" id="GO:0005886">
    <property type="term" value="C:plasma membrane"/>
    <property type="evidence" value="ECO:0007669"/>
    <property type="project" value="UniProtKB-SubCell"/>
</dbReference>
<organism evidence="10 11">
    <name type="scientific">Puniceispirillum marinum (strain IMCC1322)</name>
    <dbReference type="NCBI Taxonomy" id="488538"/>
    <lineage>
        <taxon>Bacteria</taxon>
        <taxon>Pseudomonadati</taxon>
        <taxon>Pseudomonadota</taxon>
        <taxon>Alphaproteobacteria</taxon>
        <taxon>Candidatus Puniceispirillales</taxon>
        <taxon>Candidatus Puniceispirillaceae</taxon>
        <taxon>Candidatus Puniceispirillum</taxon>
    </lineage>
</organism>
<comment type="subcellular location">
    <subcellularLocation>
        <location evidence="1 8">Cell membrane</location>
        <topology evidence="1 8">Multi-pass membrane protein</topology>
    </subcellularLocation>
</comment>
<evidence type="ECO:0000256" key="2">
    <source>
        <dbReference type="ARBA" id="ARBA00007069"/>
    </source>
</evidence>
<feature type="transmembrane region" description="Helical" evidence="8">
    <location>
        <begin position="386"/>
        <end position="409"/>
    </location>
</feature>
<dbReference type="PANTHER" id="PTHR42929:SF5">
    <property type="entry name" value="ABC TRANSPORTER PERMEASE PROTEIN"/>
    <property type="match status" value="1"/>
</dbReference>
<reference evidence="10 11" key="1">
    <citation type="journal article" date="2010" name="J. Bacteriol.">
        <title>Complete genome sequence of "Candidatus Puniceispirillum marinum" IMCC1322, a representative of the SAR116 clade in the Alphaproteobacteria.</title>
        <authorList>
            <person name="Oh H.M."/>
            <person name="Kwon K.K."/>
            <person name="Kang I."/>
            <person name="Kang S.G."/>
            <person name="Lee J.H."/>
            <person name="Kim S.J."/>
            <person name="Cho J.C."/>
        </authorList>
    </citation>
    <scope>NUCLEOTIDE SEQUENCE [LARGE SCALE GENOMIC DNA]</scope>
    <source>
        <strain evidence="10 11">IMCC1322</strain>
    </source>
</reference>
<dbReference type="HOGENOM" id="CLU_039052_0_0_5"/>
<dbReference type="OrthoDB" id="9807047at2"/>
<dbReference type="KEGG" id="apb:SAR116_0759"/>
<keyword evidence="6 8" id="KW-1133">Transmembrane helix</keyword>
<dbReference type="PANTHER" id="PTHR42929">
    <property type="entry name" value="INNER MEMBRANE ABC TRANSPORTER PERMEASE PROTEIN YDCU-RELATED-RELATED"/>
    <property type="match status" value="1"/>
</dbReference>